<dbReference type="SUPFAM" id="SSF109604">
    <property type="entry name" value="HD-domain/PDEase-like"/>
    <property type="match status" value="1"/>
</dbReference>
<dbReference type="EMBL" id="ACJX03000001">
    <property type="protein sequence ID" value="KRT36422.1"/>
    <property type="molecule type" value="Genomic_DNA"/>
</dbReference>
<dbReference type="Proteomes" id="UP000005273">
    <property type="component" value="Unassembled WGS sequence"/>
</dbReference>
<dbReference type="InterPro" id="IPR037522">
    <property type="entry name" value="HD_GYP_dom"/>
</dbReference>
<dbReference type="PANTHER" id="PTHR43155">
    <property type="entry name" value="CYCLIC DI-GMP PHOSPHODIESTERASE PA4108-RELATED"/>
    <property type="match status" value="1"/>
</dbReference>
<dbReference type="STRING" id="592015.HMPREF1705_03709"/>
<evidence type="ECO:0000313" key="3">
    <source>
        <dbReference type="Proteomes" id="UP000005273"/>
    </source>
</evidence>
<proteinExistence type="predicted"/>
<dbReference type="RefSeq" id="WP_009200890.1">
    <property type="nucleotide sequence ID" value="NZ_ACJX03000001.1"/>
</dbReference>
<name>A0A0T5XDI1_9BACT</name>
<dbReference type="OrthoDB" id="5162at2"/>
<evidence type="ECO:0000313" key="2">
    <source>
        <dbReference type="EMBL" id="KRT36422.1"/>
    </source>
</evidence>
<dbReference type="Gene3D" id="1.10.3210.10">
    <property type="entry name" value="Hypothetical protein af1432"/>
    <property type="match status" value="1"/>
</dbReference>
<organism evidence="2 3">
    <name type="scientific">Acetomicrobium hydrogeniformans ATCC BAA-1850</name>
    <dbReference type="NCBI Taxonomy" id="592015"/>
    <lineage>
        <taxon>Bacteria</taxon>
        <taxon>Thermotogati</taxon>
        <taxon>Synergistota</taxon>
        <taxon>Synergistia</taxon>
        <taxon>Synergistales</taxon>
        <taxon>Acetomicrobiaceae</taxon>
        <taxon>Acetomicrobium</taxon>
    </lineage>
</organism>
<accession>A0A0T5XDI1</accession>
<dbReference type="PROSITE" id="PS51832">
    <property type="entry name" value="HD_GYP"/>
    <property type="match status" value="1"/>
</dbReference>
<dbReference type="CDD" id="cd00077">
    <property type="entry name" value="HDc"/>
    <property type="match status" value="1"/>
</dbReference>
<comment type="caution">
    <text evidence="2">The sequence shown here is derived from an EMBL/GenBank/DDBJ whole genome shotgun (WGS) entry which is preliminary data.</text>
</comment>
<dbReference type="AlphaFoldDB" id="A0A0T5XDI1"/>
<dbReference type="Pfam" id="PF13487">
    <property type="entry name" value="HD_5"/>
    <property type="match status" value="1"/>
</dbReference>
<reference evidence="3" key="1">
    <citation type="submission" date="2012-09" db="EMBL/GenBank/DDBJ databases">
        <authorList>
            <person name="Weinstock G."/>
            <person name="Sodergren E."/>
            <person name="Clifton S."/>
            <person name="Fulton L."/>
            <person name="Fulton B."/>
            <person name="Courtney L."/>
            <person name="Fronick C."/>
            <person name="Harrison M."/>
            <person name="Strong C."/>
            <person name="Farmer C."/>
            <person name="Delehaunty K."/>
            <person name="Markovic C."/>
            <person name="Hall O."/>
            <person name="Minx P."/>
            <person name="Tomlinson C."/>
            <person name="Mitreva M."/>
            <person name="Nelson J."/>
            <person name="Hou S."/>
            <person name="Wollam A."/>
            <person name="Pepin K.H."/>
            <person name="Johnson M."/>
            <person name="Bhonagiri V."/>
            <person name="Nash W.E."/>
            <person name="Suruliraj S."/>
            <person name="Warren W."/>
            <person name="Chinwalla A."/>
            <person name="Mardis E.R."/>
            <person name="Wilson R.K."/>
        </authorList>
    </citation>
    <scope>NUCLEOTIDE SEQUENCE [LARGE SCALE GENOMIC DNA]</scope>
    <source>
        <strain evidence="3">OS1</strain>
    </source>
</reference>
<dbReference type="SMART" id="SM00471">
    <property type="entry name" value="HDc"/>
    <property type="match status" value="1"/>
</dbReference>
<keyword evidence="3" id="KW-1185">Reference proteome</keyword>
<dbReference type="PANTHER" id="PTHR43155:SF2">
    <property type="entry name" value="CYCLIC DI-GMP PHOSPHODIESTERASE PA4108"/>
    <property type="match status" value="1"/>
</dbReference>
<dbReference type="eggNOG" id="COG2206">
    <property type="taxonomic scope" value="Bacteria"/>
</dbReference>
<evidence type="ECO:0000259" key="1">
    <source>
        <dbReference type="PROSITE" id="PS51832"/>
    </source>
</evidence>
<feature type="domain" description="HD-GYP" evidence="1">
    <location>
        <begin position="133"/>
        <end position="329"/>
    </location>
</feature>
<sequence>MLQAIRVPVKELQRCSGIVAEDVVSNDKALLLPRGSNLALLDDRAINILKGKLISEGVEYINIYLHNNSDASLITSIQDENDYQSVPPYRQIDKSLAEMALYQINDIYNRIAKGEALSELYEPLLNTARVLTQEILESEAITLSLYKVKERDEYTFVHSLNVSLLSGFLAGKLLKGDSVTEKIVIGGLLHDVGKTRIPLEILNKPCPLTAEEFAVMKGHPLLGFGILREARITDETILNVTLFHHERMDGKGYPKGLTGKDIPVEARIVAVADVFDAVTTNRVYRSGVSLYNAISLIIKDTGKHFDPKVSRELVSALGLYPPGTIVELSDGNIAVVIACNEGDLFRPTVKLMGSWAEVTSGNGRDGKVVNLRNTPNLYIKKAVGNFSK</sequence>
<protein>
    <submittedName>
        <fullName evidence="2">HDIG domain protein</fullName>
    </submittedName>
</protein>
<gene>
    <name evidence="2" type="ORF">HMPREF1705_03709</name>
</gene>
<dbReference type="InterPro" id="IPR003607">
    <property type="entry name" value="HD/PDEase_dom"/>
</dbReference>